<name>A0A812K7P0_SYMPI</name>
<proteinExistence type="predicted"/>
<keyword evidence="2" id="KW-1185">Reference proteome</keyword>
<gene>
    <name evidence="1" type="ORF">SPIL2461_LOCUS2792</name>
</gene>
<organism evidence="1 2">
    <name type="scientific">Symbiodinium pilosum</name>
    <name type="common">Dinoflagellate</name>
    <dbReference type="NCBI Taxonomy" id="2952"/>
    <lineage>
        <taxon>Eukaryota</taxon>
        <taxon>Sar</taxon>
        <taxon>Alveolata</taxon>
        <taxon>Dinophyceae</taxon>
        <taxon>Suessiales</taxon>
        <taxon>Symbiodiniaceae</taxon>
        <taxon>Symbiodinium</taxon>
    </lineage>
</organism>
<evidence type="ECO:0000313" key="2">
    <source>
        <dbReference type="Proteomes" id="UP000649617"/>
    </source>
</evidence>
<evidence type="ECO:0000313" key="1">
    <source>
        <dbReference type="EMBL" id="CAE7219003.1"/>
    </source>
</evidence>
<dbReference type="AlphaFoldDB" id="A0A812K7P0"/>
<comment type="caution">
    <text evidence="1">The sequence shown here is derived from an EMBL/GenBank/DDBJ whole genome shotgun (WGS) entry which is preliminary data.</text>
</comment>
<accession>A0A812K7P0</accession>
<reference evidence="1" key="1">
    <citation type="submission" date="2021-02" db="EMBL/GenBank/DDBJ databases">
        <authorList>
            <person name="Dougan E. K."/>
            <person name="Rhodes N."/>
            <person name="Thang M."/>
            <person name="Chan C."/>
        </authorList>
    </citation>
    <scope>NUCLEOTIDE SEQUENCE</scope>
</reference>
<dbReference type="OrthoDB" id="418117at2759"/>
<dbReference type="Proteomes" id="UP000649617">
    <property type="component" value="Unassembled WGS sequence"/>
</dbReference>
<protein>
    <submittedName>
        <fullName evidence="1">Uncharacterized protein</fullName>
    </submittedName>
</protein>
<sequence length="357" mass="40131">MENIVSKMAAQTVVMQVANLPERIQQSQAKNRDKLGVCQTTLDEDAAELILSMLNEDWSQSLSDLGHLTHWCQAGCCRSERHAKSKMKQALQMLLLDAFETPLLYRWKHVEPASEFTLRGLLVHRVLEHAWRSSLKEHADDAVVDQDVADLDEDNADLSPAEKQKVRATKVLQLLSTPDSIASFSKAALLVKPLCHYMDEVSLIETVRLRMRLCRLGLKLSANSKCTLKHEDLIRMNEAVVTGQRGLGVCGDIMALLRADPQGPEWNGALEMDYAESAPLLLACLCDTWRRLHLTYAGLPWQLFRLVAMDIPRAVDFLQELRSTAGACSCCGDKLFFGAARHHQLAYLRRRLTAVCR</sequence>
<dbReference type="EMBL" id="CAJNIZ010003133">
    <property type="protein sequence ID" value="CAE7219003.1"/>
    <property type="molecule type" value="Genomic_DNA"/>
</dbReference>